<reference evidence="2 3" key="1">
    <citation type="submission" date="2019-09" db="EMBL/GenBank/DDBJ databases">
        <title>Consistent, comparative and evidence-based genome assembly and annotation for Cryptosporidium parvum, C. hominis and C. tyzzeri.</title>
        <authorList>
            <person name="Baptista R.P."/>
            <person name="Li Y."/>
            <person name="Sateriale A."/>
            <person name="Ansell B."/>
            <person name="Jex A."/>
            <person name="Sanders M."/>
            <person name="Brooks K."/>
            <person name="Tracey A."/>
            <person name="Berriman M."/>
            <person name="Striepen B."/>
            <person name="Cotton J.A."/>
            <person name="Kissinger J.C."/>
        </authorList>
    </citation>
    <scope>NUCLEOTIDE SEQUENCE [LARGE SCALE GENOMIC DNA]</scope>
    <source>
        <strain evidence="2 3">IOWA-ATCC</strain>
    </source>
</reference>
<feature type="region of interest" description="Disordered" evidence="1">
    <location>
        <begin position="744"/>
        <end position="803"/>
    </location>
</feature>
<dbReference type="EMBL" id="CP044415">
    <property type="protein sequence ID" value="QOY40213.1"/>
    <property type="molecule type" value="Genomic_DNA"/>
</dbReference>
<feature type="region of interest" description="Disordered" evidence="1">
    <location>
        <begin position="400"/>
        <end position="424"/>
    </location>
</feature>
<feature type="compositionally biased region" description="Low complexity" evidence="1">
    <location>
        <begin position="773"/>
        <end position="790"/>
    </location>
</feature>
<sequence length="803" mass="92604">MDYLSGYYNDDVTGSTFHRDPDLRCCSYLAYPESDESVYGDSEIQLKLCIMELYDFLYNRNDSIIKENQDFQHSELLKIITEISSIISVCIETKVDIKDSIDVQNSQVQRLTEQKRNIERIGETVGNNKMLIDIVDKISSSIQNKLFCLSKIVNTVQQFSLKQEEFYDNEYGLTPLKIKYPYLTGTYTQLNYNNIPNSPQTTYQYQESKININKETVDNIGINSTNIKEYVVNNDQFNQHEYKKGYQILQEAERNAMIKLRNRKNANLQAAIKDTSKEEEYHIVKDEHLYTKNQQDYNQLINITNSNHQEEKIGIYDKFSGGTTRLIINNNRIQKSNGKDSLLCIDGWGLIEHHKEDTPISPKYNCNNLESEDESSLDLDKDNKLLINRKYKLNINNNKEESDLSDYGSGNTNTTETNYSRINKTKEKYINKGDSSCEEDDNNNNNNSTQNVRKLRNKFEKDLKSHIHWEIEREEDNMKLHEEFEEWEIKEDNEKKTIRNNKNNNNIINNKKNGDKMICTESNRRNKLKLEYSGSTMPSQYTNTNNRKLSNYRDTMYSTSSWLPLSRNTGFNYNCLYSNSDKNSNKQSGSEYNPAAEYARFSDAVGKVINPIVADESYRDNGKNIMNPKKLFNVKFGTLTEDTFKEIQEKLRLKMEGWTIHGSGLQDPRANLFWDPAVMAAASSVSPFYTNMPSSNSPLLTNTLIPANNGIPKRSGFLESIGPSRFSLHKSLNRGEDKPDFILRSSDLQSSGSTSPKNSLSHSRSSSPKTPQTNTNINSTFSSNSKSIPIKSMRELSRRRRNN</sequence>
<feature type="region of interest" description="Disordered" evidence="1">
    <location>
        <begin position="433"/>
        <end position="452"/>
    </location>
</feature>
<dbReference type="AlphaFoldDB" id="A0A7S7REW7"/>
<dbReference type="VEuPathDB" id="CryptoDB:CPATCC_0004700"/>
<evidence type="ECO:0000313" key="2">
    <source>
        <dbReference type="EMBL" id="QOY40213.1"/>
    </source>
</evidence>
<evidence type="ECO:0000256" key="1">
    <source>
        <dbReference type="SAM" id="MobiDB-lite"/>
    </source>
</evidence>
<gene>
    <name evidence="2" type="ORF">CPATCC_004314</name>
</gene>
<name>A0A7S7REW7_CRYPV</name>
<organism evidence="2 3">
    <name type="scientific">Cryptosporidium parvum</name>
    <dbReference type="NCBI Taxonomy" id="5807"/>
    <lineage>
        <taxon>Eukaryota</taxon>
        <taxon>Sar</taxon>
        <taxon>Alveolata</taxon>
        <taxon>Apicomplexa</taxon>
        <taxon>Conoidasida</taxon>
        <taxon>Coccidia</taxon>
        <taxon>Eucoccidiorida</taxon>
        <taxon>Eimeriorina</taxon>
        <taxon>Cryptosporidiidae</taxon>
        <taxon>Cryptosporidium</taxon>
    </lineage>
</organism>
<feature type="compositionally biased region" description="Polar residues" evidence="1">
    <location>
        <begin position="746"/>
        <end position="772"/>
    </location>
</feature>
<evidence type="ECO:0000313" key="3">
    <source>
        <dbReference type="Proteomes" id="UP000593906"/>
    </source>
</evidence>
<proteinExistence type="predicted"/>
<dbReference type="Proteomes" id="UP000593906">
    <property type="component" value="Chromosome 8"/>
</dbReference>
<accession>A0A7S7REW7</accession>
<feature type="compositionally biased region" description="Polar residues" evidence="1">
    <location>
        <begin position="408"/>
        <end position="422"/>
    </location>
</feature>
<protein>
    <submittedName>
        <fullName evidence="2">Uncharacterized protein</fullName>
    </submittedName>
</protein>
<dbReference type="OMA" id="ARARYTH"/>